<protein>
    <submittedName>
        <fullName evidence="1">Uncharacterized protein</fullName>
    </submittedName>
</protein>
<dbReference type="GO" id="GO:0003677">
    <property type="term" value="F:DNA binding"/>
    <property type="evidence" value="ECO:0007669"/>
    <property type="project" value="InterPro"/>
</dbReference>
<evidence type="ECO:0000313" key="2">
    <source>
        <dbReference type="Proteomes" id="UP000024635"/>
    </source>
</evidence>
<gene>
    <name evidence="1" type="primary">Acey_s0025.g1216</name>
    <name evidence="1" type="ORF">Y032_0025g1216</name>
</gene>
<accession>A0A016UVZ1</accession>
<dbReference type="PANTHER" id="PTHR15180">
    <property type="entry name" value="GENERAL TRANSCRIPTION FACTOR 3C POLYPEPTIDE 1"/>
    <property type="match status" value="1"/>
</dbReference>
<dbReference type="AlphaFoldDB" id="A0A016UVZ1"/>
<comment type="caution">
    <text evidence="1">The sequence shown here is derived from an EMBL/GenBank/DDBJ whole genome shotgun (WGS) entry which is preliminary data.</text>
</comment>
<dbReference type="STRING" id="53326.A0A016UVZ1"/>
<sequence length="518" mass="57437">MPHEGNASEASTKRSLRVRRQPDDQAGLIFILTVQMMISSEQSVTNPVPVRAQTPSSLSHIHHCVAVNILLSILIHSTDGAFSESILDQISAAVISNALQVLRSDGLVSRSRAMDPQLMVITKNQAILSYYFRHFFAHRFHPDIVEQTLEVLNMLDDSVEESEELQGDLVGALVAAASSFHNNGGHEQKFERRFLFGQYCVAGFLDVTVDDDVFSMFEQAVLEQSAQSIKQIRYLENTDLHLEQIHVFGGAAAEQPALPTWQSLLTTIDWSQPADKHPPLPFEEYLLDIAVSERKNLRAVYKPISSARAFGATLTDIKNSSGLTADSIKKTLKDLSSACQIICVGVDEHRWIAAEFANAWCVKVSGRLVCPRPWTMPTGELCPATVRWMSESVLMTIVSSPGITLKDICFRLEFALQPVAVHDLVTVLIGAGCVNEVDEVFENMKMPSPFEKEFPEVTVVYLLPVADCLETFARIFGGISLLPVMTGRNEADKEEELKATGKQEETKFTLPVVQKFSD</sequence>
<dbReference type="GO" id="GO:0006384">
    <property type="term" value="P:transcription initiation at RNA polymerase III promoter"/>
    <property type="evidence" value="ECO:0007669"/>
    <property type="project" value="InterPro"/>
</dbReference>
<dbReference type="EMBL" id="JARK01001361">
    <property type="protein sequence ID" value="EYC19176.1"/>
    <property type="molecule type" value="Genomic_DNA"/>
</dbReference>
<dbReference type="OrthoDB" id="5828965at2759"/>
<reference evidence="2" key="1">
    <citation type="journal article" date="2015" name="Nat. Genet.">
        <title>The genome and transcriptome of the zoonotic hookworm Ancylostoma ceylanicum identify infection-specific gene families.</title>
        <authorList>
            <person name="Schwarz E.M."/>
            <person name="Hu Y."/>
            <person name="Antoshechkin I."/>
            <person name="Miller M.M."/>
            <person name="Sternberg P.W."/>
            <person name="Aroian R.V."/>
        </authorList>
    </citation>
    <scope>NUCLEOTIDE SEQUENCE</scope>
    <source>
        <strain evidence="2">HY135</strain>
    </source>
</reference>
<keyword evidence="2" id="KW-1185">Reference proteome</keyword>
<proteinExistence type="predicted"/>
<dbReference type="GO" id="GO:0042791">
    <property type="term" value="P:5S class rRNA transcription by RNA polymerase III"/>
    <property type="evidence" value="ECO:0007669"/>
    <property type="project" value="TreeGrafter"/>
</dbReference>
<dbReference type="Proteomes" id="UP000024635">
    <property type="component" value="Unassembled WGS sequence"/>
</dbReference>
<dbReference type="GO" id="GO:0000127">
    <property type="term" value="C:transcription factor TFIIIC complex"/>
    <property type="evidence" value="ECO:0007669"/>
    <property type="project" value="InterPro"/>
</dbReference>
<dbReference type="InterPro" id="IPR044210">
    <property type="entry name" value="Tfc3-like"/>
</dbReference>
<evidence type="ECO:0000313" key="1">
    <source>
        <dbReference type="EMBL" id="EYC19176.1"/>
    </source>
</evidence>
<name>A0A016UVZ1_9BILA</name>
<dbReference type="PANTHER" id="PTHR15180:SF1">
    <property type="entry name" value="GENERAL TRANSCRIPTION FACTOR 3C POLYPEPTIDE 1"/>
    <property type="match status" value="1"/>
</dbReference>
<organism evidence="1 2">
    <name type="scientific">Ancylostoma ceylanicum</name>
    <dbReference type="NCBI Taxonomy" id="53326"/>
    <lineage>
        <taxon>Eukaryota</taxon>
        <taxon>Metazoa</taxon>
        <taxon>Ecdysozoa</taxon>
        <taxon>Nematoda</taxon>
        <taxon>Chromadorea</taxon>
        <taxon>Rhabditida</taxon>
        <taxon>Rhabditina</taxon>
        <taxon>Rhabditomorpha</taxon>
        <taxon>Strongyloidea</taxon>
        <taxon>Ancylostomatidae</taxon>
        <taxon>Ancylostomatinae</taxon>
        <taxon>Ancylostoma</taxon>
    </lineage>
</organism>